<evidence type="ECO:0000313" key="2">
    <source>
        <dbReference type="EMBL" id="RAG82329.1"/>
    </source>
</evidence>
<feature type="chain" id="PRO_5016056723" description="Tat pathway signal sequence domain protein" evidence="1">
    <location>
        <begin position="20"/>
        <end position="234"/>
    </location>
</feature>
<organism evidence="2 3">
    <name type="scientific">Streptacidiphilus pinicola</name>
    <dbReference type="NCBI Taxonomy" id="2219663"/>
    <lineage>
        <taxon>Bacteria</taxon>
        <taxon>Bacillati</taxon>
        <taxon>Actinomycetota</taxon>
        <taxon>Actinomycetes</taxon>
        <taxon>Kitasatosporales</taxon>
        <taxon>Streptomycetaceae</taxon>
        <taxon>Streptacidiphilus</taxon>
    </lineage>
</organism>
<reference evidence="2 3" key="1">
    <citation type="submission" date="2018-06" db="EMBL/GenBank/DDBJ databases">
        <title>Streptacidiphilus pinicola sp. nov., isolated from pine grove soil.</title>
        <authorList>
            <person name="Roh S.G."/>
            <person name="Park S."/>
            <person name="Kim M.-K."/>
            <person name="Yun B.-R."/>
            <person name="Park J."/>
            <person name="Kim M.J."/>
            <person name="Kim Y.S."/>
            <person name="Kim S.B."/>
        </authorList>
    </citation>
    <scope>NUCLEOTIDE SEQUENCE [LARGE SCALE GENOMIC DNA]</scope>
    <source>
        <strain evidence="2 3">MMS16-CNU450</strain>
    </source>
</reference>
<sequence length="234" mass="25098">MLLGVLSSGLPLATVQAGAAAPDFAPPVSVTTDASTYAYGAWAKVTVHVGADAAGAGDSATIVAESVNDLRPVVKTGVVDAKGDVVEYFRLWKDTTFQVTGWDKANGSRQVSRSVAVRAGLNERLGGYYRTTHVGRTMYRVFRAWSRPQLSVVVAPDDKSSQSVVFRVQEYVRGAWRTISTSVSLPLDGTGRAGVGLLLDNSQTGHLYRFDVRYGGDDENVATDGAWLYYTVRG</sequence>
<protein>
    <recommendedName>
        <fullName evidence="4">Tat pathway signal sequence domain protein</fullName>
    </recommendedName>
</protein>
<comment type="caution">
    <text evidence="2">The sequence shown here is derived from an EMBL/GenBank/DDBJ whole genome shotgun (WGS) entry which is preliminary data.</text>
</comment>
<feature type="signal peptide" evidence="1">
    <location>
        <begin position="1"/>
        <end position="19"/>
    </location>
</feature>
<accession>A0A2X0K463</accession>
<gene>
    <name evidence="2" type="ORF">DN069_28260</name>
</gene>
<proteinExistence type="predicted"/>
<dbReference type="AlphaFoldDB" id="A0A2X0K463"/>
<name>A0A2X0K463_9ACTN</name>
<dbReference type="EMBL" id="QKYN01000117">
    <property type="protein sequence ID" value="RAG82329.1"/>
    <property type="molecule type" value="Genomic_DNA"/>
</dbReference>
<evidence type="ECO:0000256" key="1">
    <source>
        <dbReference type="SAM" id="SignalP"/>
    </source>
</evidence>
<evidence type="ECO:0000313" key="3">
    <source>
        <dbReference type="Proteomes" id="UP000248889"/>
    </source>
</evidence>
<keyword evidence="1" id="KW-0732">Signal</keyword>
<evidence type="ECO:0008006" key="4">
    <source>
        <dbReference type="Google" id="ProtNLM"/>
    </source>
</evidence>
<keyword evidence="3" id="KW-1185">Reference proteome</keyword>
<dbReference type="Proteomes" id="UP000248889">
    <property type="component" value="Unassembled WGS sequence"/>
</dbReference>